<accession>A0ACD1GM49</accession>
<organism evidence="1 2">
    <name type="scientific">Aspergillus brunneoviolaceus CBS 621.78</name>
    <dbReference type="NCBI Taxonomy" id="1450534"/>
    <lineage>
        <taxon>Eukaryota</taxon>
        <taxon>Fungi</taxon>
        <taxon>Dikarya</taxon>
        <taxon>Ascomycota</taxon>
        <taxon>Pezizomycotina</taxon>
        <taxon>Eurotiomycetes</taxon>
        <taxon>Eurotiomycetidae</taxon>
        <taxon>Eurotiales</taxon>
        <taxon>Aspergillaceae</taxon>
        <taxon>Aspergillus</taxon>
        <taxon>Aspergillus subgen. Circumdati</taxon>
    </lineage>
</organism>
<reference evidence="1" key="1">
    <citation type="submission" date="2018-02" db="EMBL/GenBank/DDBJ databases">
        <title>The genomes of Aspergillus section Nigri reveals drivers in fungal speciation.</title>
        <authorList>
            <consortium name="DOE Joint Genome Institute"/>
            <person name="Vesth T.C."/>
            <person name="Nybo J."/>
            <person name="Theobald S."/>
            <person name="Brandl J."/>
            <person name="Frisvad J.C."/>
            <person name="Nielsen K.F."/>
            <person name="Lyhne E.K."/>
            <person name="Kogle M.E."/>
            <person name="Kuo A."/>
            <person name="Riley R."/>
            <person name="Clum A."/>
            <person name="Nolan M."/>
            <person name="Lipzen A."/>
            <person name="Salamov A."/>
            <person name="Henrissat B."/>
            <person name="Wiebenga A."/>
            <person name="De vries R.P."/>
            <person name="Grigoriev I.V."/>
            <person name="Mortensen U.H."/>
            <person name="Andersen M.R."/>
            <person name="Baker S.E."/>
        </authorList>
    </citation>
    <scope>NUCLEOTIDE SEQUENCE</scope>
    <source>
        <strain evidence="1">CBS 621.78</strain>
    </source>
</reference>
<name>A0ACD1GM49_9EURO</name>
<gene>
    <name evidence="1" type="ORF">BO95DRAFT_500942</name>
</gene>
<keyword evidence="2" id="KW-1185">Reference proteome</keyword>
<dbReference type="Proteomes" id="UP000249057">
    <property type="component" value="Unassembled WGS sequence"/>
</dbReference>
<evidence type="ECO:0000313" key="2">
    <source>
        <dbReference type="Proteomes" id="UP000249057"/>
    </source>
</evidence>
<sequence>MFPLREEVGLLATIADDKRRVGTITVMANGSCVYYARGWTSERKCRTPTFHLSAFTPPSNSGRLPSLISKARHSLIWGVDLEQRGQGTEAVIRKFLSAYSILPSLQISRASQSLRKSLEWQRFNRAETMNEALAIVKESGIAHITRRQGKLVLWVIIDERVIKGFASSHEDFMTRKGLMHLGLAVMESLAKLEIQEACTGEPINDQAAACVVEFRLAPTPAAQPQRMSTRDMIIQELNDLVSSIDLHYPSLLDIFYVINPSEEYLLTLDVPDRFLAQTTLLSHRVDLVHYLGKAVPVEYGGEGESLFDGDYPVGTELTEQNPHDTQDVDSQTDSGVGAVQTAQVNADITGSDPREARLIFSEKIGPPTIILDPEDLESATELCPGKMGARIVWADDDMLVKYGHGVRLAEAEAMHLVSSRTSRPIPKLLSAYILDGVRHIVMSHEEGEPLDNYWDRASEPQQENVLHQLQDYVTQMRSIIGRFIGGIDSSPCRDGIFEGGYGDYESYRYGPYASEPEFNEGVVQALRDRLPPDSRDEVNRPDSAFFTREYIMYQTVRGLRGHSIVFTHGDLHPGNLLVRTDGVVFVLDWGLAGYWPEYWEFYRAMFNPPWRPVWDRVIEKFIPLYYVECEIMKKVFGIVWN</sequence>
<evidence type="ECO:0000313" key="1">
    <source>
        <dbReference type="EMBL" id="RAH50429.1"/>
    </source>
</evidence>
<protein>
    <submittedName>
        <fullName evidence="1">Kinase-like protein</fullName>
    </submittedName>
</protein>
<proteinExistence type="predicted"/>
<dbReference type="EMBL" id="KZ825314">
    <property type="protein sequence ID" value="RAH50429.1"/>
    <property type="molecule type" value="Genomic_DNA"/>
</dbReference>